<proteinExistence type="predicted"/>
<reference evidence="2" key="1">
    <citation type="journal article" date="2019" name="Int. J. Syst. Evol. Microbiol.">
        <title>The Global Catalogue of Microorganisms (GCM) 10K type strain sequencing project: providing services to taxonomists for standard genome sequencing and annotation.</title>
        <authorList>
            <consortium name="The Broad Institute Genomics Platform"/>
            <consortium name="The Broad Institute Genome Sequencing Center for Infectious Disease"/>
            <person name="Wu L."/>
            <person name="Ma J."/>
        </authorList>
    </citation>
    <scope>NUCLEOTIDE SEQUENCE [LARGE SCALE GENOMIC DNA]</scope>
    <source>
        <strain evidence="2">CGMCC 4.7608</strain>
    </source>
</reference>
<protein>
    <submittedName>
        <fullName evidence="1">Uncharacterized protein</fullName>
    </submittedName>
</protein>
<sequence>AWQRFTGSMLDTVIDGSLGMAQLISDQGYLAASLLSGGLIDDRGAAARNAALVRGLPGALGKTAGELMYYAKNPGELSAEQAGALAGNALLSWAPGSRLLRGSSLLSIEAGMDTRLLARDAAETFGPRLDRLAEQSTPGLRMYAVQEGRVVPSKGLLVQSSDGVVLDMFGSNISPRTQSILDKFSDARRVLVEDAGGKQSVVNIVDNLGRREVKVSDLGRLQAATGNEFSLLRGPEGQRVLLQGDPTQMMIPEQYVGNGWKWSGHSHPYGIDPSSSDRFVLRAFQQEQSIIKSAADGRQKSFTQFEDWSSWLPGM</sequence>
<dbReference type="RefSeq" id="WP_378125164.1">
    <property type="nucleotide sequence ID" value="NZ_JBHSEK010000038.1"/>
</dbReference>
<keyword evidence="2" id="KW-1185">Reference proteome</keyword>
<evidence type="ECO:0000313" key="1">
    <source>
        <dbReference type="EMBL" id="MFC4492506.1"/>
    </source>
</evidence>
<name>A0ABV9A4I9_9NEIS</name>
<feature type="non-terminal residue" evidence="1">
    <location>
        <position position="1"/>
    </location>
</feature>
<organism evidence="1 2">
    <name type="scientific">Chromobacterium aquaticum</name>
    <dbReference type="NCBI Taxonomy" id="467180"/>
    <lineage>
        <taxon>Bacteria</taxon>
        <taxon>Pseudomonadati</taxon>
        <taxon>Pseudomonadota</taxon>
        <taxon>Betaproteobacteria</taxon>
        <taxon>Neisseriales</taxon>
        <taxon>Chromobacteriaceae</taxon>
        <taxon>Chromobacterium</taxon>
    </lineage>
</organism>
<comment type="caution">
    <text evidence="1">The sequence shown here is derived from an EMBL/GenBank/DDBJ whole genome shotgun (WGS) entry which is preliminary data.</text>
</comment>
<dbReference type="EMBL" id="JBHSEK010000038">
    <property type="protein sequence ID" value="MFC4492506.1"/>
    <property type="molecule type" value="Genomic_DNA"/>
</dbReference>
<evidence type="ECO:0000313" key="2">
    <source>
        <dbReference type="Proteomes" id="UP001595999"/>
    </source>
</evidence>
<dbReference type="Proteomes" id="UP001595999">
    <property type="component" value="Unassembled WGS sequence"/>
</dbReference>
<accession>A0ABV9A4I9</accession>
<gene>
    <name evidence="1" type="ORF">ACFO0R_23095</name>
</gene>